<organism evidence="1">
    <name type="scientific">Rhizophora mucronata</name>
    <name type="common">Asiatic mangrove</name>
    <dbReference type="NCBI Taxonomy" id="61149"/>
    <lineage>
        <taxon>Eukaryota</taxon>
        <taxon>Viridiplantae</taxon>
        <taxon>Streptophyta</taxon>
        <taxon>Embryophyta</taxon>
        <taxon>Tracheophyta</taxon>
        <taxon>Spermatophyta</taxon>
        <taxon>Magnoliopsida</taxon>
        <taxon>eudicotyledons</taxon>
        <taxon>Gunneridae</taxon>
        <taxon>Pentapetalae</taxon>
        <taxon>rosids</taxon>
        <taxon>fabids</taxon>
        <taxon>Malpighiales</taxon>
        <taxon>Rhizophoraceae</taxon>
        <taxon>Rhizophora</taxon>
    </lineage>
</organism>
<evidence type="ECO:0000313" key="1">
    <source>
        <dbReference type="EMBL" id="MBW94278.1"/>
    </source>
</evidence>
<protein>
    <submittedName>
        <fullName evidence="1">Uncharacterized protein</fullName>
    </submittedName>
</protein>
<proteinExistence type="predicted"/>
<accession>A0A2P2JLG9</accession>
<reference evidence="1" key="1">
    <citation type="submission" date="2018-02" db="EMBL/GenBank/DDBJ databases">
        <title>Rhizophora mucronata_Transcriptome.</title>
        <authorList>
            <person name="Meera S.P."/>
            <person name="Sreeshan A."/>
            <person name="Augustine A."/>
        </authorList>
    </citation>
    <scope>NUCLEOTIDE SEQUENCE</scope>
    <source>
        <tissue evidence="1">Leaf</tissue>
    </source>
</reference>
<sequence length="47" mass="4990">MPFGIATPAFSSDLNSISSDLDSDSSIVAAQKQYSQSPLSGPFVRRN</sequence>
<dbReference type="EMBL" id="GGEC01013795">
    <property type="protein sequence ID" value="MBW94278.1"/>
    <property type="molecule type" value="Transcribed_RNA"/>
</dbReference>
<name>A0A2P2JLG9_RHIMU</name>
<dbReference type="AlphaFoldDB" id="A0A2P2JLG9"/>